<dbReference type="SUPFAM" id="SSF52047">
    <property type="entry name" value="RNI-like"/>
    <property type="match status" value="1"/>
</dbReference>
<dbReference type="Pfam" id="PF23598">
    <property type="entry name" value="LRR_14"/>
    <property type="match status" value="2"/>
</dbReference>
<dbReference type="Gene3D" id="3.40.50.300">
    <property type="entry name" value="P-loop containing nucleotide triphosphate hydrolases"/>
    <property type="match status" value="1"/>
</dbReference>
<dbReference type="InterPro" id="IPR044974">
    <property type="entry name" value="Disease_R_plants"/>
</dbReference>
<dbReference type="Gene3D" id="3.80.10.10">
    <property type="entry name" value="Ribonuclease Inhibitor"/>
    <property type="match status" value="3"/>
</dbReference>
<dbReference type="PRINTS" id="PR00364">
    <property type="entry name" value="DISEASERSIST"/>
</dbReference>
<keyword evidence="2" id="KW-0677">Repeat</keyword>
<dbReference type="PANTHER" id="PTHR11017">
    <property type="entry name" value="LEUCINE-RICH REPEAT-CONTAINING PROTEIN"/>
    <property type="match status" value="1"/>
</dbReference>
<keyword evidence="7" id="KW-1185">Reference proteome</keyword>
<dbReference type="SUPFAM" id="SSF52200">
    <property type="entry name" value="Toll/Interleukin receptor TIR domain"/>
    <property type="match status" value="1"/>
</dbReference>
<dbReference type="SUPFAM" id="SSF52058">
    <property type="entry name" value="L domain-like"/>
    <property type="match status" value="2"/>
</dbReference>
<dbReference type="InterPro" id="IPR042197">
    <property type="entry name" value="Apaf_helical"/>
</dbReference>
<dbReference type="Pfam" id="PF23282">
    <property type="entry name" value="WHD_ROQ1"/>
    <property type="match status" value="1"/>
</dbReference>
<evidence type="ECO:0000256" key="1">
    <source>
        <dbReference type="ARBA" id="ARBA00022614"/>
    </source>
</evidence>
<dbReference type="EMBL" id="JBJKBG010000005">
    <property type="protein sequence ID" value="KAL3739309.1"/>
    <property type="molecule type" value="Genomic_DNA"/>
</dbReference>
<dbReference type="InterPro" id="IPR003591">
    <property type="entry name" value="Leu-rich_rpt_typical-subtyp"/>
</dbReference>
<evidence type="ECO:0000256" key="3">
    <source>
        <dbReference type="ARBA" id="ARBA00022821"/>
    </source>
</evidence>
<comment type="caution">
    <text evidence="6">The sequence shown here is derived from an EMBL/GenBank/DDBJ whole genome shotgun (WGS) entry which is preliminary data.</text>
</comment>
<evidence type="ECO:0000259" key="5">
    <source>
        <dbReference type="PROSITE" id="PS50104"/>
    </source>
</evidence>
<dbReference type="InterPro" id="IPR002182">
    <property type="entry name" value="NB-ARC"/>
</dbReference>
<protein>
    <recommendedName>
        <fullName evidence="5">TIR domain-containing protein</fullName>
    </recommendedName>
</protein>
<dbReference type="SMART" id="SM00369">
    <property type="entry name" value="LRR_TYP"/>
    <property type="match status" value="6"/>
</dbReference>
<dbReference type="Gene3D" id="3.40.50.10140">
    <property type="entry name" value="Toll/interleukin-1 receptor homology (TIR) domain"/>
    <property type="match status" value="1"/>
</dbReference>
<dbReference type="Pfam" id="PF01582">
    <property type="entry name" value="TIR"/>
    <property type="match status" value="1"/>
</dbReference>
<feature type="domain" description="TIR" evidence="5">
    <location>
        <begin position="26"/>
        <end position="191"/>
    </location>
</feature>
<evidence type="ECO:0000313" key="6">
    <source>
        <dbReference type="EMBL" id="KAL3739309.1"/>
    </source>
</evidence>
<dbReference type="InterPro" id="IPR000157">
    <property type="entry name" value="TIR_dom"/>
</dbReference>
<dbReference type="GO" id="GO:0051707">
    <property type="term" value="P:response to other organism"/>
    <property type="evidence" value="ECO:0007669"/>
    <property type="project" value="UniProtKB-ARBA"/>
</dbReference>
<dbReference type="Proteomes" id="UP001634007">
    <property type="component" value="Unassembled WGS sequence"/>
</dbReference>
<dbReference type="Gene3D" id="1.10.8.430">
    <property type="entry name" value="Helical domain of apoptotic protease-activating factors"/>
    <property type="match status" value="1"/>
</dbReference>
<evidence type="ECO:0000313" key="7">
    <source>
        <dbReference type="Proteomes" id="UP001634007"/>
    </source>
</evidence>
<dbReference type="GO" id="GO:0006952">
    <property type="term" value="P:defense response"/>
    <property type="evidence" value="ECO:0007669"/>
    <property type="project" value="UniProtKB-KW"/>
</dbReference>
<dbReference type="InterPro" id="IPR032675">
    <property type="entry name" value="LRR_dom_sf"/>
</dbReference>
<dbReference type="InterPro" id="IPR035897">
    <property type="entry name" value="Toll_tir_struct_dom_sf"/>
</dbReference>
<gene>
    <name evidence="6" type="ORF">ACJRO7_020681</name>
</gene>
<keyword evidence="1" id="KW-0433">Leucine-rich repeat</keyword>
<feature type="region of interest" description="Disordered" evidence="4">
    <location>
        <begin position="1"/>
        <end position="25"/>
    </location>
</feature>
<accession>A0ABD3KH91</accession>
<proteinExistence type="predicted"/>
<dbReference type="InterPro" id="IPR001611">
    <property type="entry name" value="Leu-rich_rpt"/>
</dbReference>
<dbReference type="PANTHER" id="PTHR11017:SF570">
    <property type="entry name" value="DISEASE RESISTANCE PROTEIN (TIR-NBS CLASS)-RELATED"/>
    <property type="match status" value="1"/>
</dbReference>
<dbReference type="InterPro" id="IPR058192">
    <property type="entry name" value="WHD_ROQ1-like"/>
</dbReference>
<dbReference type="SMART" id="SM00255">
    <property type="entry name" value="TIR"/>
    <property type="match status" value="1"/>
</dbReference>
<sequence>MKRKREEKETATAASTSSSRDDGSGSGYEVFLNFRGPDTRLTMADCLYNGLIGAGIRAFKDNEELRFGEEIEGGLLQAINDSRIYIPIFSKDYASSKWCLREVARIVELVRANNEKVILPIFYDVDVDDVKLKTKLYRKALRKHKSNYGKDLVKKWKKALREVASHRGRKLKDHGLYELMNLTVKEVSSLLWTRRTGVPDHLVGIKDRAEEILKRLDLEAFDVRFIVIYGMGGIGKTTLAEAVFRQISPQFQRHCVFLKDVWTHDIINLQKKLLSDIFHLSCTNLSFIDEGADMIKTRFHDKKVLIVLDDIDNRDQIMRLAGEPNWFGGGSRIIITTRNIEFLVKEGEDDNLPISNSGQFSFYDMPEMNSHDALQLFCERALGRAKPPPSYMDITEKLVNALGGLPLALNVIGSTLQGKCQRTWEDTLCKLKKVMNAHVKKKLMISYEALEINQRQIFLDIACFCFNKEKTTAVKYWDAIFGYPTEIEVNILKHMSLIKISYDNKLWMHDQLRDLGRSIVHPESGEIHMKGSRLWSPNDAFHVVQTETGTKDTVALNLGTPSPNKTYRFKREQFMGLVNLRFLQLDHGNFEGDFKNVFFNLRWLSWSNCPSKFRASNFGLKNLTILTLSGNNVTEDWGGWCQIMVAEQLKILQLEDCPFLRKMPKFSTISKLERLILRCVRLRKIDKSISNLQNLDYLEIKSEAIESPPESIGSLKSLTVLRIEQTPSRKPHSIGNLAKVKSLILPHQEHQKLPDSIGQLESLLELNVQYLKISELPHSIGNLERSKVLRIWNSYLEKLPNSIRRLQSLVKLDLRDSRIESLPDCIGNLKKLKVLNLYDSCISELPKTIGMLENLEELDASSEHLVGEIPNEIGALSSLKYLDLCNGRFSGLPTTINQLTNLQRLNLWHCNSIQQLPELPKSLKFLTLTSNSLTTIPDCLNLTNLVDLMIIGYSIEEPNIEGIVRLPALEKMVLRVGKMALPPIDFSSLSQLQRLTINYDEPQSLIGLPSGLQYLWLCDVESPIDWSIFSNLENLSNLYIVRYSLREIRFEVLGELRKFKQLQMLDCPLLKTLPVLPCLKEIQFLSLRQLPQLIEIQGLGELKSLQDLSIWFCNSIKRLNESDLSNLQNLKYLWFWGCESLERVLGVPKSCQLIVDDCPRFNGDG</sequence>
<evidence type="ECO:0000256" key="4">
    <source>
        <dbReference type="SAM" id="MobiDB-lite"/>
    </source>
</evidence>
<dbReference type="SUPFAM" id="SSF52540">
    <property type="entry name" value="P-loop containing nucleoside triphosphate hydrolases"/>
    <property type="match status" value="1"/>
</dbReference>
<dbReference type="PROSITE" id="PS51450">
    <property type="entry name" value="LRR"/>
    <property type="match status" value="1"/>
</dbReference>
<dbReference type="PROSITE" id="PS50104">
    <property type="entry name" value="TIR"/>
    <property type="match status" value="1"/>
</dbReference>
<feature type="compositionally biased region" description="Basic and acidic residues" evidence="4">
    <location>
        <begin position="1"/>
        <end position="10"/>
    </location>
</feature>
<keyword evidence="3" id="KW-0611">Plant defense</keyword>
<dbReference type="InterPro" id="IPR055414">
    <property type="entry name" value="LRR_R13L4/SHOC2-like"/>
</dbReference>
<dbReference type="InterPro" id="IPR027417">
    <property type="entry name" value="P-loop_NTPase"/>
</dbReference>
<name>A0ABD3KH91_EUCGL</name>
<dbReference type="Pfam" id="PF00931">
    <property type="entry name" value="NB-ARC"/>
    <property type="match status" value="1"/>
</dbReference>
<reference evidence="6 7" key="1">
    <citation type="submission" date="2024-11" db="EMBL/GenBank/DDBJ databases">
        <title>Chromosome-level genome assembly of Eucalyptus globulus Labill. provides insights into its genome evolution.</title>
        <authorList>
            <person name="Li X."/>
        </authorList>
    </citation>
    <scope>NUCLEOTIDE SEQUENCE [LARGE SCALE GENOMIC DNA]</scope>
    <source>
        <strain evidence="6">CL2024</strain>
        <tissue evidence="6">Fresh tender leaves</tissue>
    </source>
</reference>
<evidence type="ECO:0000256" key="2">
    <source>
        <dbReference type="ARBA" id="ARBA00022737"/>
    </source>
</evidence>
<organism evidence="6 7">
    <name type="scientific">Eucalyptus globulus</name>
    <name type="common">Tasmanian blue gum</name>
    <dbReference type="NCBI Taxonomy" id="34317"/>
    <lineage>
        <taxon>Eukaryota</taxon>
        <taxon>Viridiplantae</taxon>
        <taxon>Streptophyta</taxon>
        <taxon>Embryophyta</taxon>
        <taxon>Tracheophyta</taxon>
        <taxon>Spermatophyta</taxon>
        <taxon>Magnoliopsida</taxon>
        <taxon>eudicotyledons</taxon>
        <taxon>Gunneridae</taxon>
        <taxon>Pentapetalae</taxon>
        <taxon>rosids</taxon>
        <taxon>malvids</taxon>
        <taxon>Myrtales</taxon>
        <taxon>Myrtaceae</taxon>
        <taxon>Myrtoideae</taxon>
        <taxon>Eucalypteae</taxon>
        <taxon>Eucalyptus</taxon>
    </lineage>
</organism>
<dbReference type="AlphaFoldDB" id="A0ABD3KH91"/>